<proteinExistence type="predicted"/>
<name>A0A6A5F0V4_PERFL</name>
<evidence type="ECO:0000313" key="2">
    <source>
        <dbReference type="EMBL" id="KAF1384329.1"/>
    </source>
</evidence>
<organism evidence="2 3">
    <name type="scientific">Perca fluviatilis</name>
    <name type="common">European perch</name>
    <dbReference type="NCBI Taxonomy" id="8168"/>
    <lineage>
        <taxon>Eukaryota</taxon>
        <taxon>Metazoa</taxon>
        <taxon>Chordata</taxon>
        <taxon>Craniata</taxon>
        <taxon>Vertebrata</taxon>
        <taxon>Euteleostomi</taxon>
        <taxon>Actinopterygii</taxon>
        <taxon>Neopterygii</taxon>
        <taxon>Teleostei</taxon>
        <taxon>Neoteleostei</taxon>
        <taxon>Acanthomorphata</taxon>
        <taxon>Eupercaria</taxon>
        <taxon>Perciformes</taxon>
        <taxon>Percoidei</taxon>
        <taxon>Percidae</taxon>
        <taxon>Percinae</taxon>
        <taxon>Perca</taxon>
    </lineage>
</organism>
<reference evidence="2 3" key="1">
    <citation type="submission" date="2019-06" db="EMBL/GenBank/DDBJ databases">
        <title>A chromosome-scale genome assembly of the European perch, Perca fluviatilis.</title>
        <authorList>
            <person name="Roques C."/>
            <person name="Zahm M."/>
            <person name="Cabau C."/>
            <person name="Klopp C."/>
            <person name="Bouchez O."/>
            <person name="Donnadieu C."/>
            <person name="Kuhl H."/>
            <person name="Gislard M."/>
            <person name="Guendouz S."/>
            <person name="Journot L."/>
            <person name="Haffray P."/>
            <person name="Bestin A."/>
            <person name="Morvezen R."/>
            <person name="Feron R."/>
            <person name="Wen M."/>
            <person name="Jouanno E."/>
            <person name="Herpin A."/>
            <person name="Schartl M."/>
            <person name="Postlethwait J."/>
            <person name="Schaerlinger B."/>
            <person name="Chardard D."/>
            <person name="Lecocq T."/>
            <person name="Poncet C."/>
            <person name="Jaffrelo L."/>
            <person name="Lampietro C."/>
            <person name="Guiguen Y."/>
        </authorList>
    </citation>
    <scope>NUCLEOTIDE SEQUENCE [LARGE SCALE GENOMIC DNA]</scope>
    <source>
        <tissue evidence="2">Blood</tissue>
    </source>
</reference>
<keyword evidence="3" id="KW-1185">Reference proteome</keyword>
<evidence type="ECO:0000256" key="1">
    <source>
        <dbReference type="SAM" id="MobiDB-lite"/>
    </source>
</evidence>
<protein>
    <submittedName>
        <fullName evidence="2">Uncharacterized protein</fullName>
    </submittedName>
</protein>
<accession>A0A6A5F0V4</accession>
<dbReference type="AlphaFoldDB" id="A0A6A5F0V4"/>
<feature type="region of interest" description="Disordered" evidence="1">
    <location>
        <begin position="1"/>
        <end position="33"/>
    </location>
</feature>
<sequence>MPSLHYRNVNRIREEREGESRKEEGKKTNAVMSVRPTPIQYICSRLELSLHTTAADDCSDPTHTHTHSSYTHTHHTTLTEALKLRTVLGDATGWQPLTTFSRSGHTVPV</sequence>
<comment type="caution">
    <text evidence="2">The sequence shown here is derived from an EMBL/GenBank/DDBJ whole genome shotgun (WGS) entry which is preliminary data.</text>
</comment>
<feature type="compositionally biased region" description="Basic and acidic residues" evidence="1">
    <location>
        <begin position="11"/>
        <end position="27"/>
    </location>
</feature>
<evidence type="ECO:0000313" key="3">
    <source>
        <dbReference type="Proteomes" id="UP000465112"/>
    </source>
</evidence>
<dbReference type="EMBL" id="VHII01000010">
    <property type="protein sequence ID" value="KAF1384329.1"/>
    <property type="molecule type" value="Genomic_DNA"/>
</dbReference>
<dbReference type="Proteomes" id="UP000465112">
    <property type="component" value="Chromosome 10"/>
</dbReference>
<gene>
    <name evidence="2" type="ORF">PFLUV_G00117200</name>
</gene>